<dbReference type="SUPFAM" id="SSF53756">
    <property type="entry name" value="UDP-Glycosyltransferase/glycogen phosphorylase"/>
    <property type="match status" value="1"/>
</dbReference>
<keyword evidence="2" id="KW-1185">Reference proteome</keyword>
<gene>
    <name evidence="1" type="ORF">DVH24_032554</name>
</gene>
<dbReference type="Proteomes" id="UP000290289">
    <property type="component" value="Chromosome 9"/>
</dbReference>
<name>A0A498J6A1_MALDO</name>
<evidence type="ECO:0000313" key="1">
    <source>
        <dbReference type="EMBL" id="RXH90197.1"/>
    </source>
</evidence>
<dbReference type="EMBL" id="RDQH01000335">
    <property type="protein sequence ID" value="RXH90197.1"/>
    <property type="molecule type" value="Genomic_DNA"/>
</dbReference>
<accession>A0A498J6A1</accession>
<organism evidence="1 2">
    <name type="scientific">Malus domestica</name>
    <name type="common">Apple</name>
    <name type="synonym">Pyrus malus</name>
    <dbReference type="NCBI Taxonomy" id="3750"/>
    <lineage>
        <taxon>Eukaryota</taxon>
        <taxon>Viridiplantae</taxon>
        <taxon>Streptophyta</taxon>
        <taxon>Embryophyta</taxon>
        <taxon>Tracheophyta</taxon>
        <taxon>Spermatophyta</taxon>
        <taxon>Magnoliopsida</taxon>
        <taxon>eudicotyledons</taxon>
        <taxon>Gunneridae</taxon>
        <taxon>Pentapetalae</taxon>
        <taxon>rosids</taxon>
        <taxon>fabids</taxon>
        <taxon>Rosales</taxon>
        <taxon>Rosaceae</taxon>
        <taxon>Amygdaloideae</taxon>
        <taxon>Maleae</taxon>
        <taxon>Malus</taxon>
    </lineage>
</organism>
<evidence type="ECO:0000313" key="2">
    <source>
        <dbReference type="Proteomes" id="UP000290289"/>
    </source>
</evidence>
<comment type="caution">
    <text evidence="1">The sequence shown here is derived from an EMBL/GenBank/DDBJ whole genome shotgun (WGS) entry which is preliminary data.</text>
</comment>
<proteinExistence type="predicted"/>
<sequence>MACLTSILKQFLIAFQSQMQTPPKTPFCIVILYNKFLASFRNLVIKLNDMTTSNIVNPPVSCIVSDNLMTLTITAAEEFRLPIVLFFTLPASACNLMGSKHYSALVER</sequence>
<dbReference type="AlphaFoldDB" id="A0A498J6A1"/>
<reference evidence="1 2" key="1">
    <citation type="submission" date="2018-10" db="EMBL/GenBank/DDBJ databases">
        <title>A high-quality apple genome assembly.</title>
        <authorList>
            <person name="Hu J."/>
        </authorList>
    </citation>
    <scope>NUCLEOTIDE SEQUENCE [LARGE SCALE GENOMIC DNA]</scope>
    <source>
        <strain evidence="2">cv. HFTH1</strain>
        <tissue evidence="1">Young leaf</tissue>
    </source>
</reference>
<protein>
    <submittedName>
        <fullName evidence="1">Uncharacterized protein</fullName>
    </submittedName>
</protein>
<dbReference type="Gene3D" id="3.40.50.2000">
    <property type="entry name" value="Glycogen Phosphorylase B"/>
    <property type="match status" value="1"/>
</dbReference>